<dbReference type="Gramene" id="Kaladp0197s0008.1.v1.1">
    <property type="protein sequence ID" value="Kaladp0197s0008.1.v1.1"/>
    <property type="gene ID" value="Kaladp0197s0008.v1.1"/>
</dbReference>
<dbReference type="GO" id="GO:0047632">
    <property type="term" value="F:agmatine deiminase activity"/>
    <property type="evidence" value="ECO:0007669"/>
    <property type="project" value="TreeGrafter"/>
</dbReference>
<dbReference type="InterPro" id="IPR007466">
    <property type="entry name" value="Peptidyl-Arg-deiminase_porph"/>
</dbReference>
<dbReference type="PANTHER" id="PTHR31377:SF2">
    <property type="entry name" value="AGMATINE DEIMINASE"/>
    <property type="match status" value="1"/>
</dbReference>
<evidence type="ECO:0000256" key="1">
    <source>
        <dbReference type="ARBA" id="ARBA00022801"/>
    </source>
</evidence>
<dbReference type="EnsemblPlants" id="Kaladp0197s0008.1.v1.1">
    <property type="protein sequence ID" value="Kaladp0197s0008.1.v1.1"/>
    <property type="gene ID" value="Kaladp0197s0008.v1.1"/>
</dbReference>
<name>A0A7N0V8H4_KALFE</name>
<dbReference type="GO" id="GO:0009446">
    <property type="term" value="P:putrescine biosynthetic process"/>
    <property type="evidence" value="ECO:0007669"/>
    <property type="project" value="InterPro"/>
</dbReference>
<dbReference type="GO" id="GO:0004668">
    <property type="term" value="F:protein-arginine deiminase activity"/>
    <property type="evidence" value="ECO:0007669"/>
    <property type="project" value="InterPro"/>
</dbReference>
<proteinExistence type="predicted"/>
<dbReference type="PANTHER" id="PTHR31377">
    <property type="entry name" value="AGMATINE DEIMINASE-RELATED"/>
    <property type="match status" value="1"/>
</dbReference>
<sequence length="97" mass="10922">MADFSRNLFFYQERSDNWRENAKHGQAVFAKVAAAISKFECVTVCASPDQWANARSQLPPHIRVIEMSMNDSWFRDTGPTVSNPPSSFNILSALILS</sequence>
<evidence type="ECO:0000313" key="3">
    <source>
        <dbReference type="Proteomes" id="UP000594263"/>
    </source>
</evidence>
<dbReference type="SUPFAM" id="SSF55909">
    <property type="entry name" value="Pentein"/>
    <property type="match status" value="1"/>
</dbReference>
<keyword evidence="3" id="KW-1185">Reference proteome</keyword>
<reference evidence="2" key="1">
    <citation type="submission" date="2021-01" db="UniProtKB">
        <authorList>
            <consortium name="EnsemblPlants"/>
        </authorList>
    </citation>
    <scope>IDENTIFICATION</scope>
</reference>
<accession>A0A7N0V8H4</accession>
<dbReference type="Gene3D" id="3.75.10.10">
    <property type="entry name" value="L-arginine/glycine Amidinotransferase, Chain A"/>
    <property type="match status" value="1"/>
</dbReference>
<evidence type="ECO:0000313" key="2">
    <source>
        <dbReference type="EnsemblPlants" id="Kaladp0197s0008.1.v1.1"/>
    </source>
</evidence>
<dbReference type="Pfam" id="PF04371">
    <property type="entry name" value="PAD_porph"/>
    <property type="match status" value="1"/>
</dbReference>
<protein>
    <submittedName>
        <fullName evidence="2">Uncharacterized protein</fullName>
    </submittedName>
</protein>
<organism evidence="2 3">
    <name type="scientific">Kalanchoe fedtschenkoi</name>
    <name type="common">Lavender scallops</name>
    <name type="synonym">South American air plant</name>
    <dbReference type="NCBI Taxonomy" id="63787"/>
    <lineage>
        <taxon>Eukaryota</taxon>
        <taxon>Viridiplantae</taxon>
        <taxon>Streptophyta</taxon>
        <taxon>Embryophyta</taxon>
        <taxon>Tracheophyta</taxon>
        <taxon>Spermatophyta</taxon>
        <taxon>Magnoliopsida</taxon>
        <taxon>eudicotyledons</taxon>
        <taxon>Gunneridae</taxon>
        <taxon>Pentapetalae</taxon>
        <taxon>Saxifragales</taxon>
        <taxon>Crassulaceae</taxon>
        <taxon>Kalanchoe</taxon>
    </lineage>
</organism>
<dbReference type="AlphaFoldDB" id="A0A7N0V8H4"/>
<dbReference type="Proteomes" id="UP000594263">
    <property type="component" value="Unplaced"/>
</dbReference>
<keyword evidence="1" id="KW-0378">Hydrolase</keyword>